<reference evidence="1 2" key="1">
    <citation type="submission" date="2022-07" db="EMBL/GenBank/DDBJ databases">
        <authorList>
            <person name="Abrouk D."/>
            <person name="Moenne-Loccoz Y."/>
            <person name="Todorovic I."/>
            <person name="Raicevic V."/>
            <person name="Jovicic-Petrovic J."/>
        </authorList>
    </citation>
    <scope>NUCLEOTIDE SEQUENCE [LARGE SCALE GENOMIC DNA]</scope>
    <source>
        <strain evidence="2">IT-P374</strain>
    </source>
</reference>
<proteinExistence type="predicted"/>
<evidence type="ECO:0000313" key="2">
    <source>
        <dbReference type="Proteomes" id="UP001222282"/>
    </source>
</evidence>
<evidence type="ECO:0000313" key="1">
    <source>
        <dbReference type="EMBL" id="WDR34030.1"/>
    </source>
</evidence>
<dbReference type="RefSeq" id="WP_215501954.1">
    <property type="nucleotide sequence ID" value="NZ_CP101655.1"/>
</dbReference>
<dbReference type="EMBL" id="CP101655">
    <property type="protein sequence ID" value="WDR34030.1"/>
    <property type="molecule type" value="Genomic_DNA"/>
</dbReference>
<dbReference type="Proteomes" id="UP001222282">
    <property type="component" value="Chromosome"/>
</dbReference>
<protein>
    <recommendedName>
        <fullName evidence="3">Ig-like domain-containing protein</fullName>
    </recommendedName>
</protein>
<keyword evidence="2" id="KW-1185">Reference proteome</keyword>
<gene>
    <name evidence="1" type="ORF">NN484_16060</name>
</gene>
<sequence>MSNQAANDPELPVPVVVDASYNSTLPPCKALDGTTVRIDFPGLKPEHRLRLFLVGPGHTEEFTTQSKRASEPAEVFIPAWLVGLCVGKTIQLWYEASLGEDVMFSHKLDLKVEHIPPADLPVPRLPEVVKIEGTVFLDMRRFSGNPRVQLAPWKFIDLRQRIWINVVGQRNYPNHETLHLVTALEVTSEQVSNGLELTIDRSWLSRLDHRSALTLETFVTFDKSPNIDSAHELPRWTNLLLKSDTDLPAPTVTQTLNGVLDPELVSENAMIVITYDGMLPTDRVKPWWRGTPGEGSPELETVNGNSAGSIEVAVSVSAVAANEGETVDVSYTVERDGIERPSPITRVTVQKRRYVDVENFDEQDVKRVNAADNYTFTLPTMSIRLLEGAGTAGIMRFGSTTVGFVEALSFGMCINSGMTTPPQRFQFDFRVDYARISFTWAHLHHKGVVTYFDINGEVLGTNEYHGISEGGQLHQLIEFVAPGQSRIKSMRVEAEDYSFLDFFTMCG</sequence>
<evidence type="ECO:0008006" key="3">
    <source>
        <dbReference type="Google" id="ProtNLM"/>
    </source>
</evidence>
<name>A0ABY7Z3K5_9PSED</name>
<organism evidence="1 2">
    <name type="scientific">Pseudomonas serboccidentalis</name>
    <dbReference type="NCBI Taxonomy" id="2964670"/>
    <lineage>
        <taxon>Bacteria</taxon>
        <taxon>Pseudomonadati</taxon>
        <taxon>Pseudomonadota</taxon>
        <taxon>Gammaproteobacteria</taxon>
        <taxon>Pseudomonadales</taxon>
        <taxon>Pseudomonadaceae</taxon>
        <taxon>Pseudomonas</taxon>
    </lineage>
</organism>
<accession>A0ABY7Z3K5</accession>